<comment type="caution">
    <text evidence="5">The sequence shown here is derived from an EMBL/GenBank/DDBJ whole genome shotgun (WGS) entry which is preliminary data.</text>
</comment>
<reference evidence="5" key="1">
    <citation type="submission" date="2023-02" db="EMBL/GenBank/DDBJ databases">
        <authorList>
            <person name="Palmer J.M."/>
        </authorList>
    </citation>
    <scope>NUCLEOTIDE SEQUENCE</scope>
    <source>
        <strain evidence="5">FW57</strain>
    </source>
</reference>
<dbReference type="Gene3D" id="3.50.50.60">
    <property type="entry name" value="FAD/NAD(P)-binding domain"/>
    <property type="match status" value="2"/>
</dbReference>
<evidence type="ECO:0000256" key="3">
    <source>
        <dbReference type="ARBA" id="ARBA00022827"/>
    </source>
</evidence>
<evidence type="ECO:0000256" key="1">
    <source>
        <dbReference type="ARBA" id="ARBA00010139"/>
    </source>
</evidence>
<evidence type="ECO:0000313" key="5">
    <source>
        <dbReference type="EMBL" id="KAG7294068.1"/>
    </source>
</evidence>
<keyword evidence="6" id="KW-1185">Reference proteome</keyword>
<organism evidence="5 6">
    <name type="scientific">Staphylotrichum longicolle</name>
    <dbReference type="NCBI Taxonomy" id="669026"/>
    <lineage>
        <taxon>Eukaryota</taxon>
        <taxon>Fungi</taxon>
        <taxon>Dikarya</taxon>
        <taxon>Ascomycota</taxon>
        <taxon>Pezizomycotina</taxon>
        <taxon>Sordariomycetes</taxon>
        <taxon>Sordariomycetidae</taxon>
        <taxon>Sordariales</taxon>
        <taxon>Chaetomiaceae</taxon>
        <taxon>Staphylotrichum</taxon>
    </lineage>
</organism>
<keyword evidence="4" id="KW-0560">Oxidoreductase</keyword>
<gene>
    <name evidence="5" type="ORF">NEMBOFW57_004130</name>
</gene>
<dbReference type="SUPFAM" id="SSF51905">
    <property type="entry name" value="FAD/NAD(P)-binding domain"/>
    <property type="match status" value="2"/>
</dbReference>
<dbReference type="GO" id="GO:0050660">
    <property type="term" value="F:flavin adenine dinucleotide binding"/>
    <property type="evidence" value="ECO:0007669"/>
    <property type="project" value="InterPro"/>
</dbReference>
<dbReference type="Pfam" id="PF00743">
    <property type="entry name" value="FMO-like"/>
    <property type="match status" value="1"/>
</dbReference>
<dbReference type="PANTHER" id="PTHR42877:SF10">
    <property type="entry name" value="L-ORNITHINE N(5)-OXYGENASE"/>
    <property type="match status" value="1"/>
</dbReference>
<protein>
    <recommendedName>
        <fullName evidence="7">L-ornithine N(5)-oxygenase</fullName>
    </recommendedName>
</protein>
<keyword evidence="2" id="KW-0285">Flavoprotein</keyword>
<evidence type="ECO:0008006" key="7">
    <source>
        <dbReference type="Google" id="ProtNLM"/>
    </source>
</evidence>
<evidence type="ECO:0000256" key="2">
    <source>
        <dbReference type="ARBA" id="ARBA00022630"/>
    </source>
</evidence>
<dbReference type="AlphaFoldDB" id="A0AAD4FB65"/>
<dbReference type="InterPro" id="IPR051209">
    <property type="entry name" value="FAD-bind_Monooxygenase_sf"/>
</dbReference>
<dbReference type="InterPro" id="IPR036188">
    <property type="entry name" value="FAD/NAD-bd_sf"/>
</dbReference>
<accession>A0AAD4FB65</accession>
<comment type="similarity">
    <text evidence="1">Belongs to the FAD-binding monooxygenase family.</text>
</comment>
<dbReference type="GO" id="GO:0050661">
    <property type="term" value="F:NADP binding"/>
    <property type="evidence" value="ECO:0007669"/>
    <property type="project" value="InterPro"/>
</dbReference>
<dbReference type="EMBL" id="JAHCVI010000001">
    <property type="protein sequence ID" value="KAG7294068.1"/>
    <property type="molecule type" value="Genomic_DNA"/>
</dbReference>
<dbReference type="GO" id="GO:0004499">
    <property type="term" value="F:N,N-dimethylaniline monooxygenase activity"/>
    <property type="evidence" value="ECO:0007669"/>
    <property type="project" value="InterPro"/>
</dbReference>
<dbReference type="InterPro" id="IPR020946">
    <property type="entry name" value="Flavin_mOase-like"/>
</dbReference>
<dbReference type="Pfam" id="PF13450">
    <property type="entry name" value="NAD_binding_8"/>
    <property type="match status" value="1"/>
</dbReference>
<sequence>MTTPAQQENEPPSYTHFTCIGTGFSGICLAATLARWHGLSAPGDIRLFSRDPDVGGTWQLNQYPGAACDVPSALYSFSFASNPNWSRVLPPAAELRAYLGRVADEYGVRDKMVFGVEVFRAEWDEGRGRWRLGVRELGEGGRVFAHECRFLFSGAGHFTVPRVLGVPGLEGFQGEVMHSARWREDVRLEGKRVVVFGNGCTAAQIVPAIVGRTKHLTQIVRSKHWVYPPIDGRMPDWGKALLGGVPGLARAQRLLVFLLAEVDWKGFKLTEAGARFRAKKRKAVEAYMRKTAPAKYHDILIPDFEVGCKRRIFDSGYLESLHADNLTLTDERVAEVLPNGVRMQSGEVIEADVIVLANGFSTNQYLGGVELIGRGGITLEKHWESFGGPEAYNCTALSEFPNMFFLLVMAIENSVNYSLRVLKPVLEGRASVASLKRSAEEAYANRIQDELKQTVWMSGCNNWYNRGPGGKVWNGMTYPWSQARFWYDSLFPAWRDWEYILWVVAN</sequence>
<evidence type="ECO:0000313" key="6">
    <source>
        <dbReference type="Proteomes" id="UP001197093"/>
    </source>
</evidence>
<proteinExistence type="inferred from homology"/>
<name>A0AAD4FB65_9PEZI</name>
<evidence type="ECO:0000256" key="4">
    <source>
        <dbReference type="ARBA" id="ARBA00023002"/>
    </source>
</evidence>
<keyword evidence="3" id="KW-0274">FAD</keyword>
<dbReference type="PANTHER" id="PTHR42877">
    <property type="entry name" value="L-ORNITHINE N(5)-MONOOXYGENASE-RELATED"/>
    <property type="match status" value="1"/>
</dbReference>
<dbReference type="Proteomes" id="UP001197093">
    <property type="component" value="Unassembled WGS sequence"/>
</dbReference>